<dbReference type="SUPFAM" id="SSF53850">
    <property type="entry name" value="Periplasmic binding protein-like II"/>
    <property type="match status" value="1"/>
</dbReference>
<evidence type="ECO:0000256" key="2">
    <source>
        <dbReference type="SAM" id="SignalP"/>
    </source>
</evidence>
<reference evidence="4" key="1">
    <citation type="submission" date="2020-10" db="EMBL/GenBank/DDBJ databases">
        <authorList>
            <person name="Gilroy R."/>
        </authorList>
    </citation>
    <scope>NUCLEOTIDE SEQUENCE</scope>
    <source>
        <strain evidence="4">14700</strain>
    </source>
</reference>
<dbReference type="PANTHER" id="PTHR35936:SF17">
    <property type="entry name" value="ARGININE-BINDING EXTRACELLULAR PROTEIN ARTP"/>
    <property type="match status" value="1"/>
</dbReference>
<proteinExistence type="predicted"/>
<sequence>MKKILNVLVFVMVLAVVSASVFAGGAKEDNTVLADIKERGRLIVGTEAQYAPYEFKDMNANIVGCDMFLAEEIAEALGVDLEIVDMAFDGIIPAVQSGQVDIGLAAFTNTPERAEVIDFSSIYEESLQYLVVLAGNEDVYTTPESLAGLKVGAQRGTIQSQLIMKAMPDSELFELAKYPELSIEVQNGNIAGLVVDAAVGDSIIASSDGKLVKANYVFDSKEATFGKSAVVKKGNPDFLAEVNKVIERVVADGSYIQAYNDAVALQKELGL</sequence>
<accession>A0A9D9NCH1</accession>
<evidence type="ECO:0000313" key="5">
    <source>
        <dbReference type="Proteomes" id="UP000810292"/>
    </source>
</evidence>
<name>A0A9D9NCH1_9SPIO</name>
<reference evidence="4" key="2">
    <citation type="journal article" date="2021" name="PeerJ">
        <title>Extensive microbial diversity within the chicken gut microbiome revealed by metagenomics and culture.</title>
        <authorList>
            <person name="Gilroy R."/>
            <person name="Ravi A."/>
            <person name="Getino M."/>
            <person name="Pursley I."/>
            <person name="Horton D.L."/>
            <person name="Alikhan N.F."/>
            <person name="Baker D."/>
            <person name="Gharbi K."/>
            <person name="Hall N."/>
            <person name="Watson M."/>
            <person name="Adriaenssens E.M."/>
            <person name="Foster-Nyarko E."/>
            <person name="Jarju S."/>
            <person name="Secka A."/>
            <person name="Antonio M."/>
            <person name="Oren A."/>
            <person name="Chaudhuri R.R."/>
            <person name="La Ragione R."/>
            <person name="Hildebrand F."/>
            <person name="Pallen M.J."/>
        </authorList>
    </citation>
    <scope>NUCLEOTIDE SEQUENCE</scope>
    <source>
        <strain evidence="4">14700</strain>
    </source>
</reference>
<feature type="signal peptide" evidence="2">
    <location>
        <begin position="1"/>
        <end position="23"/>
    </location>
</feature>
<dbReference type="PANTHER" id="PTHR35936">
    <property type="entry name" value="MEMBRANE-BOUND LYTIC MUREIN TRANSGLYCOSYLASE F"/>
    <property type="match status" value="1"/>
</dbReference>
<organism evidence="4 5">
    <name type="scientific">Candidatus Ornithospirochaeta stercoravium</name>
    <dbReference type="NCBI Taxonomy" id="2840897"/>
    <lineage>
        <taxon>Bacteria</taxon>
        <taxon>Pseudomonadati</taxon>
        <taxon>Spirochaetota</taxon>
        <taxon>Spirochaetia</taxon>
        <taxon>Spirochaetales</taxon>
        <taxon>Spirochaetaceae</taxon>
        <taxon>Spirochaetaceae incertae sedis</taxon>
        <taxon>Candidatus Ornithospirochaeta</taxon>
    </lineage>
</organism>
<dbReference type="Gene3D" id="3.40.190.10">
    <property type="entry name" value="Periplasmic binding protein-like II"/>
    <property type="match status" value="2"/>
</dbReference>
<dbReference type="AlphaFoldDB" id="A0A9D9NCH1"/>
<dbReference type="SMART" id="SM00062">
    <property type="entry name" value="PBPb"/>
    <property type="match status" value="1"/>
</dbReference>
<dbReference type="EMBL" id="JADIMF010000017">
    <property type="protein sequence ID" value="MBO8468349.1"/>
    <property type="molecule type" value="Genomic_DNA"/>
</dbReference>
<feature type="chain" id="PRO_5038899865" evidence="2">
    <location>
        <begin position="24"/>
        <end position="271"/>
    </location>
</feature>
<gene>
    <name evidence="4" type="ORF">IAA72_01010</name>
</gene>
<dbReference type="Pfam" id="PF00497">
    <property type="entry name" value="SBP_bac_3"/>
    <property type="match status" value="1"/>
</dbReference>
<keyword evidence="1 2" id="KW-0732">Signal</keyword>
<evidence type="ECO:0000313" key="4">
    <source>
        <dbReference type="EMBL" id="MBO8468349.1"/>
    </source>
</evidence>
<evidence type="ECO:0000256" key="1">
    <source>
        <dbReference type="ARBA" id="ARBA00022729"/>
    </source>
</evidence>
<dbReference type="Proteomes" id="UP000810292">
    <property type="component" value="Unassembled WGS sequence"/>
</dbReference>
<feature type="domain" description="Solute-binding protein family 3/N-terminal" evidence="3">
    <location>
        <begin position="41"/>
        <end position="263"/>
    </location>
</feature>
<evidence type="ECO:0000259" key="3">
    <source>
        <dbReference type="SMART" id="SM00062"/>
    </source>
</evidence>
<comment type="caution">
    <text evidence="4">The sequence shown here is derived from an EMBL/GenBank/DDBJ whole genome shotgun (WGS) entry which is preliminary data.</text>
</comment>
<protein>
    <submittedName>
        <fullName evidence="4">Transporter substrate-binding domain-containing protein</fullName>
    </submittedName>
</protein>
<dbReference type="InterPro" id="IPR001638">
    <property type="entry name" value="Solute-binding_3/MltF_N"/>
</dbReference>